<dbReference type="InterPro" id="IPR014825">
    <property type="entry name" value="DNA_alkylation"/>
</dbReference>
<accession>A0A1Y5HXW6</accession>
<dbReference type="AlphaFoldDB" id="A0A1Y5HXW6"/>
<gene>
    <name evidence="1" type="ORF">A9R00_01690</name>
</gene>
<dbReference type="SUPFAM" id="SSF48371">
    <property type="entry name" value="ARM repeat"/>
    <property type="match status" value="1"/>
</dbReference>
<proteinExistence type="predicted"/>
<reference evidence="2" key="1">
    <citation type="journal article" date="2017" name="Proc. Natl. Acad. Sci. U.S.A.">
        <title>Simulation of Deepwater Horizon oil plume reveals substrate specialization within a complex community of hydrocarbon degraders.</title>
        <authorList>
            <person name="Hu P."/>
            <person name="Dubinsky E.A."/>
            <person name="Probst A.J."/>
            <person name="Wang J."/>
            <person name="Sieber C.M.K."/>
            <person name="Tom L.M."/>
            <person name="Gardinali P."/>
            <person name="Banfield J.F."/>
            <person name="Atlas R.M."/>
            <person name="Andersen G.L."/>
        </authorList>
    </citation>
    <scope>NUCLEOTIDE SEQUENCE [LARGE SCALE GENOMIC DNA]</scope>
</reference>
<dbReference type="Proteomes" id="UP000227088">
    <property type="component" value="Unassembled WGS sequence"/>
</dbReference>
<evidence type="ECO:0000313" key="2">
    <source>
        <dbReference type="Proteomes" id="UP000227088"/>
    </source>
</evidence>
<dbReference type="PROSITE" id="PS50077">
    <property type="entry name" value="HEAT_REPEAT"/>
    <property type="match status" value="1"/>
</dbReference>
<comment type="caution">
    <text evidence="1">The sequence shown here is derived from an EMBL/GenBank/DDBJ whole genome shotgun (WGS) entry which is preliminary data.</text>
</comment>
<dbReference type="InterPro" id="IPR021133">
    <property type="entry name" value="HEAT_type_2"/>
</dbReference>
<dbReference type="EMBL" id="MABE01000098">
    <property type="protein sequence ID" value="OUS41287.1"/>
    <property type="molecule type" value="Genomic_DNA"/>
</dbReference>
<dbReference type="Pfam" id="PF08713">
    <property type="entry name" value="DNA_alkylation"/>
    <property type="match status" value="1"/>
</dbReference>
<evidence type="ECO:0000313" key="1">
    <source>
        <dbReference type="EMBL" id="OUS41287.1"/>
    </source>
</evidence>
<dbReference type="Gene3D" id="1.25.40.290">
    <property type="entry name" value="ARM repeat domains"/>
    <property type="match status" value="1"/>
</dbReference>
<dbReference type="InterPro" id="IPR016024">
    <property type="entry name" value="ARM-type_fold"/>
</dbReference>
<name>A0A1Y5HXW6_OLEAN</name>
<sequence length="386" mass="44525">MAELFKENLSLEKVNELGQKIAESAATYDIDLDQRAFSQQLLLSAKEQGEEEWQLLTLMQRLRAGAHALHQVIPETQGADAVVEALNNNENLSGWLSLICCEYIAIHQQLSFEQGLQYLQQMTEFFSAEFAIRHFILRQPEQALSVLQSWLEHENHHVRRLVSEGTRPRLPWGVRLPIFIEQPELVLPLLFALRDDSEEYVRRSVANHLNDIAKDHPALVISTAQQWLSEKELAPLTPTQRVQRTKLIRHACRTLFKQGQPEVMALFGYQPADDVTCTLRSKQSQVPFWGNFEFEMVLEKTSAKENLLMVDYVMHFQKANGKQAPKVFKWLDRSFDNTTKETVTKKHSFKKITTRKYYPGIHTVEIMVNGIKKAEIEFELLGPESI</sequence>
<evidence type="ECO:0008006" key="3">
    <source>
        <dbReference type="Google" id="ProtNLM"/>
    </source>
</evidence>
<protein>
    <recommendedName>
        <fullName evidence="3">DNA alkylation repair protein</fullName>
    </recommendedName>
</protein>
<organism evidence="1 2">
    <name type="scientific">Oleispira antarctica</name>
    <dbReference type="NCBI Taxonomy" id="188908"/>
    <lineage>
        <taxon>Bacteria</taxon>
        <taxon>Pseudomonadati</taxon>
        <taxon>Pseudomonadota</taxon>
        <taxon>Gammaproteobacteria</taxon>
        <taxon>Oceanospirillales</taxon>
        <taxon>Oceanospirillaceae</taxon>
        <taxon>Oleispira</taxon>
    </lineage>
</organism>